<feature type="chain" id="PRO_5046329609" evidence="3">
    <location>
        <begin position="23"/>
        <end position="409"/>
    </location>
</feature>
<evidence type="ECO:0000313" key="6">
    <source>
        <dbReference type="Proteomes" id="UP001061298"/>
    </source>
</evidence>
<organism evidence="5 6">
    <name type="scientific">Streptomyces cynarae</name>
    <dbReference type="NCBI Taxonomy" id="2981134"/>
    <lineage>
        <taxon>Bacteria</taxon>
        <taxon>Bacillati</taxon>
        <taxon>Actinomycetota</taxon>
        <taxon>Actinomycetes</taxon>
        <taxon>Kitasatosporales</taxon>
        <taxon>Streptomycetaceae</taxon>
        <taxon>Streptomyces</taxon>
    </lineage>
</organism>
<name>A0ABY6DY05_9ACTN</name>
<feature type="signal peptide" evidence="3">
    <location>
        <begin position="1"/>
        <end position="22"/>
    </location>
</feature>
<dbReference type="PANTHER" id="PTHR47151:SF2">
    <property type="entry name" value="AMINO ACID BINDING PROTEIN"/>
    <property type="match status" value="1"/>
</dbReference>
<evidence type="ECO:0000256" key="1">
    <source>
        <dbReference type="ARBA" id="ARBA00010062"/>
    </source>
</evidence>
<dbReference type="RefSeq" id="WP_263229374.1">
    <property type="nucleotide sequence ID" value="NZ_CP106793.1"/>
</dbReference>
<dbReference type="InterPro" id="IPR028082">
    <property type="entry name" value="Peripla_BP_I"/>
</dbReference>
<dbReference type="Proteomes" id="UP001061298">
    <property type="component" value="Chromosome"/>
</dbReference>
<dbReference type="PROSITE" id="PS51257">
    <property type="entry name" value="PROKAR_LIPOPROTEIN"/>
    <property type="match status" value="1"/>
</dbReference>
<gene>
    <name evidence="5" type="ORF">N8I84_11160</name>
</gene>
<evidence type="ECO:0000256" key="3">
    <source>
        <dbReference type="SAM" id="SignalP"/>
    </source>
</evidence>
<dbReference type="SUPFAM" id="SSF53822">
    <property type="entry name" value="Periplasmic binding protein-like I"/>
    <property type="match status" value="1"/>
</dbReference>
<evidence type="ECO:0000259" key="4">
    <source>
        <dbReference type="Pfam" id="PF13458"/>
    </source>
</evidence>
<proteinExistence type="inferred from homology"/>
<evidence type="ECO:0000256" key="2">
    <source>
        <dbReference type="ARBA" id="ARBA00022729"/>
    </source>
</evidence>
<dbReference type="Pfam" id="PF13458">
    <property type="entry name" value="Peripla_BP_6"/>
    <property type="match status" value="1"/>
</dbReference>
<dbReference type="CDD" id="cd06342">
    <property type="entry name" value="PBP1_ABC_LIVBP-like"/>
    <property type="match status" value="1"/>
</dbReference>
<reference evidence="5" key="1">
    <citation type="submission" date="2022-10" db="EMBL/GenBank/DDBJ databases">
        <authorList>
            <person name="Mo P."/>
        </authorList>
    </citation>
    <scope>NUCLEOTIDE SEQUENCE</scope>
    <source>
        <strain evidence="5">HUAS 13-4</strain>
    </source>
</reference>
<dbReference type="EMBL" id="CP106793">
    <property type="protein sequence ID" value="UXY19214.1"/>
    <property type="molecule type" value="Genomic_DNA"/>
</dbReference>
<comment type="similarity">
    <text evidence="1">Belongs to the leucine-binding protein family.</text>
</comment>
<protein>
    <submittedName>
        <fullName evidence="5">Branched-chain amino acid ABC transporter substrate-binding protein</fullName>
    </submittedName>
</protein>
<dbReference type="Gene3D" id="3.40.50.2300">
    <property type="match status" value="2"/>
</dbReference>
<sequence>MRQRSLIAITAALAAGALTLTACGSRDSGDKGSSGNGGTTVTIGVDAPLTGDLSAMGLGIKNSADLAVKNANKQNYVKGITFKIEALDDQKQPSQGQQNATKLVADSNVLGVVGPLNSSVAESMQKVFDDAKLVEVSPANTGPALTQGADWQTKKVRPYKSYFRTATTDAIQGPFAAQYVYNDAKKKKVFVIDDKKTYGAGLAGTFTEEFKKLGGTVVGTEHINPDTTDFSAVATKVKNSGADVVYYGGEYPQAGPLSKQIKAAGAKIPLVGGDGINDATYGKLAGPEATGDLATSVGAPVESLPSAKQFVADYKAAGYKDEYSAYGGYSYDSAWAIIEAVKKVVEDNGGKLPSDARAKVTAAMQNVSFDGVTGKVSFDEFGDATNKQLTVYAVKNGAFTAVKSGTFTG</sequence>
<dbReference type="PANTHER" id="PTHR47151">
    <property type="entry name" value="LEU/ILE/VAL-BINDING ABC TRANSPORTER SUBUNIT"/>
    <property type="match status" value="1"/>
</dbReference>
<keyword evidence="6" id="KW-1185">Reference proteome</keyword>
<keyword evidence="2 3" id="KW-0732">Signal</keyword>
<feature type="domain" description="Leucine-binding protein" evidence="4">
    <location>
        <begin position="40"/>
        <end position="397"/>
    </location>
</feature>
<dbReference type="InterPro" id="IPR028081">
    <property type="entry name" value="Leu-bd"/>
</dbReference>
<accession>A0ABY6DY05</accession>
<evidence type="ECO:0000313" key="5">
    <source>
        <dbReference type="EMBL" id="UXY19214.1"/>
    </source>
</evidence>